<organism evidence="4">
    <name type="scientific">uncultured organism</name>
    <dbReference type="NCBI Taxonomy" id="155900"/>
    <lineage>
        <taxon>unclassified sequences</taxon>
        <taxon>environmental samples</taxon>
    </lineage>
</organism>
<accession>A0A0F6PZX3</accession>
<evidence type="ECO:0000256" key="3">
    <source>
        <dbReference type="ARBA" id="ARBA00023274"/>
    </source>
</evidence>
<keyword evidence="2 4" id="KW-0689">Ribosomal protein</keyword>
<reference evidence="4" key="1">
    <citation type="journal article" date="2015" name="Nature">
        <title>Complex archaea that bridge the gap between prokaryotes and eukaryotes.</title>
        <authorList>
            <person name="Spang A."/>
            <person name="Saw J.H."/>
            <person name="Jorgensen S.L."/>
            <person name="Zaremba-Niedzwiedzka K."/>
            <person name="Martijn J."/>
            <person name="Lind A.E."/>
            <person name="van Eijk R."/>
            <person name="Schleper C."/>
            <person name="Guy L."/>
            <person name="Ettema T.J."/>
        </authorList>
    </citation>
    <scope>NUCLEOTIDE SEQUENCE</scope>
</reference>
<proteinExistence type="inferred from homology"/>
<dbReference type="CDD" id="cd00427">
    <property type="entry name" value="Ribosomal_L29_HIP"/>
    <property type="match status" value="1"/>
</dbReference>
<dbReference type="InterPro" id="IPR001854">
    <property type="entry name" value="Ribosomal_uL29"/>
</dbReference>
<keyword evidence="3" id="KW-0687">Ribonucleoprotein</keyword>
<dbReference type="GO" id="GO:1990904">
    <property type="term" value="C:ribonucleoprotein complex"/>
    <property type="evidence" value="ECO:0007669"/>
    <property type="project" value="UniProtKB-KW"/>
</dbReference>
<dbReference type="Pfam" id="PF00831">
    <property type="entry name" value="Ribosomal_L29"/>
    <property type="match status" value="1"/>
</dbReference>
<dbReference type="HAMAP" id="MF_00374">
    <property type="entry name" value="Ribosomal_uL29"/>
    <property type="match status" value="1"/>
</dbReference>
<protein>
    <submittedName>
        <fullName evidence="4">Putative 50S ribosomal protein L29P</fullName>
    </submittedName>
</protein>
<dbReference type="Gene3D" id="1.10.287.310">
    <property type="match status" value="1"/>
</dbReference>
<name>A0A0F6PZX3_9ZZZZ</name>
<dbReference type="InterPro" id="IPR036049">
    <property type="entry name" value="Ribosomal_uL29_sf"/>
</dbReference>
<evidence type="ECO:0000256" key="2">
    <source>
        <dbReference type="ARBA" id="ARBA00022980"/>
    </source>
</evidence>
<evidence type="ECO:0000256" key="1">
    <source>
        <dbReference type="ARBA" id="ARBA00009254"/>
    </source>
</evidence>
<dbReference type="EMBL" id="KP869671">
    <property type="protein sequence ID" value="AKC94942.1"/>
    <property type="molecule type" value="Genomic_DNA"/>
</dbReference>
<dbReference type="SUPFAM" id="SSF46561">
    <property type="entry name" value="Ribosomal protein L29 (L29p)"/>
    <property type="match status" value="1"/>
</dbReference>
<comment type="similarity">
    <text evidence="1">Belongs to the universal ribosomal protein uL29 family.</text>
</comment>
<dbReference type="GO" id="GO:0003735">
    <property type="term" value="F:structural constituent of ribosome"/>
    <property type="evidence" value="ECO:0007669"/>
    <property type="project" value="InterPro"/>
</dbReference>
<dbReference type="NCBIfam" id="TIGR00012">
    <property type="entry name" value="L29"/>
    <property type="match status" value="1"/>
</dbReference>
<sequence length="67" mass="7799">MAILRMSEIRKYRPEQRETRLLQYRKELMDVYSQLSAGGSIEDPSKIKQLKKTIARLLTVGNEKDSS</sequence>
<dbReference type="AlphaFoldDB" id="A0A0F6PZX3"/>
<evidence type="ECO:0000313" key="4">
    <source>
        <dbReference type="EMBL" id="AKC94942.1"/>
    </source>
</evidence>